<keyword evidence="6 7" id="KW-0833">Ubl conjugation pathway</keyword>
<proteinExistence type="predicted"/>
<keyword evidence="5" id="KW-0677">Repeat</keyword>
<dbReference type="FunFam" id="3.30.40.10:FF:000502">
    <property type="entry name" value="RING-type E3 ubiquitin transferase"/>
    <property type="match status" value="1"/>
</dbReference>
<evidence type="ECO:0000256" key="5">
    <source>
        <dbReference type="ARBA" id="ARBA00022737"/>
    </source>
</evidence>
<name>A0A2Z7DB56_9LAMI</name>
<feature type="domain" description="U-box" evidence="8">
    <location>
        <begin position="9"/>
        <end position="83"/>
    </location>
</feature>
<dbReference type="InterPro" id="IPR045210">
    <property type="entry name" value="RING-Ubox_PUB"/>
</dbReference>
<protein>
    <recommendedName>
        <fullName evidence="7 8">U-box domain-containing protein</fullName>
        <ecNumber evidence="7">2.3.2.27</ecNumber>
    </recommendedName>
    <alternativeName>
        <fullName evidence="7">RING-type E3 ubiquitin transferase PUB</fullName>
    </alternativeName>
</protein>
<dbReference type="Gene3D" id="3.30.40.10">
    <property type="entry name" value="Zinc/RING finger domain, C3HC4 (zinc finger)"/>
    <property type="match status" value="1"/>
</dbReference>
<dbReference type="PANTHER" id="PTHR22849">
    <property type="entry name" value="WDSAM1 PROTEIN"/>
    <property type="match status" value="1"/>
</dbReference>
<dbReference type="InterPro" id="IPR058678">
    <property type="entry name" value="ARM_PUB"/>
</dbReference>
<comment type="catalytic activity">
    <reaction evidence="1 7">
        <text>S-ubiquitinyl-[E2 ubiquitin-conjugating enzyme]-L-cysteine + [acceptor protein]-L-lysine = [E2 ubiquitin-conjugating enzyme]-L-cysteine + N(6)-ubiquitinyl-[acceptor protein]-L-lysine.</text>
        <dbReference type="EC" id="2.3.2.27"/>
    </reaction>
</comment>
<gene>
    <name evidence="9" type="ORF">F511_18971</name>
</gene>
<comment type="function">
    <text evidence="2 7">Functions as an E3 ubiquitin ligase.</text>
</comment>
<dbReference type="EMBL" id="KQ989521">
    <property type="protein sequence ID" value="KZV54486.1"/>
    <property type="molecule type" value="Genomic_DNA"/>
</dbReference>
<dbReference type="GO" id="GO:0016567">
    <property type="term" value="P:protein ubiquitination"/>
    <property type="evidence" value="ECO:0007669"/>
    <property type="project" value="UniProtKB-UniRule"/>
</dbReference>
<evidence type="ECO:0000256" key="3">
    <source>
        <dbReference type="ARBA" id="ARBA00004906"/>
    </source>
</evidence>
<dbReference type="EC" id="2.3.2.27" evidence="7"/>
<evidence type="ECO:0000256" key="7">
    <source>
        <dbReference type="RuleBase" id="RU369093"/>
    </source>
</evidence>
<dbReference type="InterPro" id="IPR045185">
    <property type="entry name" value="PUB22/23/24-like"/>
</dbReference>
<sequence length="435" mass="48631">MVNDDLHITVPTYFRCPISLEVMKSPVSLCTGVTYDRRSIQRWLDAGNNTCPATMQQLPTKDLVPNHTLHRLIKLWSESVPTRPENPPPSPQSLSRDRAEQIILQLEIDLKMIHNTPFPRFSTLSHNLSTLISFVNEGCDNRKVVMEAGGRIFPLLVSLVGKKQSLNDLCLLEKIILLCNVTLKNLGKIDSDGSDNAKFPAIEMGKYDYKTIIMTCLKQGRLELRIAVVEFLELMATHLGSQMQQSSLIPQDDEMYFELLRLIVDSNWNTNALEASLNILSRFVVYKKNISNMVRAGLVKALTKALSEPELSPPLTEKVLKLLEIASSCREGRNEICGNELCVQAILKKVLKVSNTATELAVTLLWSLCCFSGDKRVAVVVAESSGVAKILLLLQSNCSPNIRRMCGDLLKMFRCNSKGSCLSCYDTKTSHIMPF</sequence>
<dbReference type="GO" id="GO:0061630">
    <property type="term" value="F:ubiquitin protein ligase activity"/>
    <property type="evidence" value="ECO:0007669"/>
    <property type="project" value="UniProtKB-UniRule"/>
</dbReference>
<dbReference type="OrthoDB" id="10064100at2759"/>
<dbReference type="Pfam" id="PF04564">
    <property type="entry name" value="U-box"/>
    <property type="match status" value="1"/>
</dbReference>
<dbReference type="AlphaFoldDB" id="A0A2Z7DB56"/>
<evidence type="ECO:0000256" key="6">
    <source>
        <dbReference type="ARBA" id="ARBA00022786"/>
    </source>
</evidence>
<dbReference type="PANTHER" id="PTHR22849:SF158">
    <property type="entry name" value="U-BOX DOMAIN-CONTAINING PROTEIN"/>
    <property type="match status" value="1"/>
</dbReference>
<dbReference type="SUPFAM" id="SSF57850">
    <property type="entry name" value="RING/U-box"/>
    <property type="match status" value="1"/>
</dbReference>
<comment type="pathway">
    <text evidence="3 7">Protein modification; protein ubiquitination.</text>
</comment>
<evidence type="ECO:0000256" key="1">
    <source>
        <dbReference type="ARBA" id="ARBA00000900"/>
    </source>
</evidence>
<dbReference type="Gene3D" id="1.25.10.10">
    <property type="entry name" value="Leucine-rich Repeat Variant"/>
    <property type="match status" value="1"/>
</dbReference>
<reference evidence="9 10" key="1">
    <citation type="journal article" date="2015" name="Proc. Natl. Acad. Sci. U.S.A.">
        <title>The resurrection genome of Boea hygrometrica: A blueprint for survival of dehydration.</title>
        <authorList>
            <person name="Xiao L."/>
            <person name="Yang G."/>
            <person name="Zhang L."/>
            <person name="Yang X."/>
            <person name="Zhao S."/>
            <person name="Ji Z."/>
            <person name="Zhou Q."/>
            <person name="Hu M."/>
            <person name="Wang Y."/>
            <person name="Chen M."/>
            <person name="Xu Y."/>
            <person name="Jin H."/>
            <person name="Xiao X."/>
            <person name="Hu G."/>
            <person name="Bao F."/>
            <person name="Hu Y."/>
            <person name="Wan P."/>
            <person name="Li L."/>
            <person name="Deng X."/>
            <person name="Kuang T."/>
            <person name="Xiang C."/>
            <person name="Zhu J.K."/>
            <person name="Oliver M.J."/>
            <person name="He Y."/>
        </authorList>
    </citation>
    <scope>NUCLEOTIDE SEQUENCE [LARGE SCALE GENOMIC DNA]</scope>
    <source>
        <strain evidence="10">cv. XS01</strain>
    </source>
</reference>
<dbReference type="InterPro" id="IPR003613">
    <property type="entry name" value="Ubox_domain"/>
</dbReference>
<evidence type="ECO:0000256" key="4">
    <source>
        <dbReference type="ARBA" id="ARBA00022679"/>
    </source>
</evidence>
<accession>A0A2Z7DB56</accession>
<dbReference type="InterPro" id="IPR011989">
    <property type="entry name" value="ARM-like"/>
</dbReference>
<evidence type="ECO:0000313" key="9">
    <source>
        <dbReference type="EMBL" id="KZV54486.1"/>
    </source>
</evidence>
<evidence type="ECO:0000259" key="8">
    <source>
        <dbReference type="PROSITE" id="PS51698"/>
    </source>
</evidence>
<keyword evidence="10" id="KW-1185">Reference proteome</keyword>
<dbReference type="SMART" id="SM00504">
    <property type="entry name" value="Ubox"/>
    <property type="match status" value="1"/>
</dbReference>
<organism evidence="9 10">
    <name type="scientific">Dorcoceras hygrometricum</name>
    <dbReference type="NCBI Taxonomy" id="472368"/>
    <lineage>
        <taxon>Eukaryota</taxon>
        <taxon>Viridiplantae</taxon>
        <taxon>Streptophyta</taxon>
        <taxon>Embryophyta</taxon>
        <taxon>Tracheophyta</taxon>
        <taxon>Spermatophyta</taxon>
        <taxon>Magnoliopsida</taxon>
        <taxon>eudicotyledons</taxon>
        <taxon>Gunneridae</taxon>
        <taxon>Pentapetalae</taxon>
        <taxon>asterids</taxon>
        <taxon>lamiids</taxon>
        <taxon>Lamiales</taxon>
        <taxon>Gesneriaceae</taxon>
        <taxon>Didymocarpoideae</taxon>
        <taxon>Trichosporeae</taxon>
        <taxon>Loxocarpinae</taxon>
        <taxon>Dorcoceras</taxon>
    </lineage>
</organism>
<dbReference type="PROSITE" id="PS51698">
    <property type="entry name" value="U_BOX"/>
    <property type="match status" value="1"/>
</dbReference>
<dbReference type="InterPro" id="IPR016024">
    <property type="entry name" value="ARM-type_fold"/>
</dbReference>
<dbReference type="CDD" id="cd16664">
    <property type="entry name" value="RING-Ubox_PUB"/>
    <property type="match status" value="1"/>
</dbReference>
<keyword evidence="4 7" id="KW-0808">Transferase</keyword>
<evidence type="ECO:0000313" key="10">
    <source>
        <dbReference type="Proteomes" id="UP000250235"/>
    </source>
</evidence>
<dbReference type="Proteomes" id="UP000250235">
    <property type="component" value="Unassembled WGS sequence"/>
</dbReference>
<dbReference type="InterPro" id="IPR013083">
    <property type="entry name" value="Znf_RING/FYVE/PHD"/>
</dbReference>
<dbReference type="UniPathway" id="UPA00143"/>
<dbReference type="Pfam" id="PF25598">
    <property type="entry name" value="ARM_PUB"/>
    <property type="match status" value="1"/>
</dbReference>
<evidence type="ECO:0000256" key="2">
    <source>
        <dbReference type="ARBA" id="ARBA00003861"/>
    </source>
</evidence>
<dbReference type="SUPFAM" id="SSF48371">
    <property type="entry name" value="ARM repeat"/>
    <property type="match status" value="1"/>
</dbReference>